<dbReference type="KEGG" id="cdrk:B9W14_10035"/>
<evidence type="ECO:0008006" key="3">
    <source>
        <dbReference type="Google" id="ProtNLM"/>
    </source>
</evidence>
<protein>
    <recommendedName>
        <fullName evidence="3">DUF3795 domain-containing protein</fullName>
    </recommendedName>
</protein>
<name>A0A2U8DQC5_9CLOT</name>
<dbReference type="RefSeq" id="WP_032077900.1">
    <property type="nucleotide sequence ID" value="NZ_CP020953.1"/>
</dbReference>
<keyword evidence="2" id="KW-1185">Reference proteome</keyword>
<dbReference type="EMBL" id="CP020953">
    <property type="protein sequence ID" value="AWI04818.1"/>
    <property type="molecule type" value="Genomic_DNA"/>
</dbReference>
<gene>
    <name evidence="1" type="ORF">B9W14_10035</name>
</gene>
<proteinExistence type="predicted"/>
<sequence>MIESRCGILCSECKYREQVNCKGCVYIDKPFWGESCPVKSCCENRGLLHCGKCNDFPCALLNKFAYDKEQGDDGKRIEQCKKWGFQYK</sequence>
<dbReference type="InterPro" id="IPR024227">
    <property type="entry name" value="DUF3795"/>
</dbReference>
<reference evidence="2" key="1">
    <citation type="submission" date="2017-04" db="EMBL/GenBank/DDBJ databases">
        <authorList>
            <person name="Song Y."/>
            <person name="Cho B.-K."/>
        </authorList>
    </citation>
    <scope>NUCLEOTIDE SEQUENCE [LARGE SCALE GENOMIC DNA]</scope>
    <source>
        <strain evidence="2">SL1</strain>
    </source>
</reference>
<evidence type="ECO:0000313" key="2">
    <source>
        <dbReference type="Proteomes" id="UP000244910"/>
    </source>
</evidence>
<dbReference type="OrthoDB" id="9803966at2"/>
<organism evidence="1 2">
    <name type="scientific">Clostridium drakei</name>
    <dbReference type="NCBI Taxonomy" id="332101"/>
    <lineage>
        <taxon>Bacteria</taxon>
        <taxon>Bacillati</taxon>
        <taxon>Bacillota</taxon>
        <taxon>Clostridia</taxon>
        <taxon>Eubacteriales</taxon>
        <taxon>Clostridiaceae</taxon>
        <taxon>Clostridium</taxon>
    </lineage>
</organism>
<evidence type="ECO:0000313" key="1">
    <source>
        <dbReference type="EMBL" id="AWI04818.1"/>
    </source>
</evidence>
<dbReference type="AlphaFoldDB" id="A0A2U8DQC5"/>
<dbReference type="Pfam" id="PF12675">
    <property type="entry name" value="DUF3795"/>
    <property type="match status" value="1"/>
</dbReference>
<dbReference type="Proteomes" id="UP000244910">
    <property type="component" value="Chromosome"/>
</dbReference>
<accession>A0A2U8DQC5</accession>